<proteinExistence type="predicted"/>
<evidence type="ECO:0000256" key="1">
    <source>
        <dbReference type="SAM" id="MobiDB-lite"/>
    </source>
</evidence>
<evidence type="ECO:0000313" key="2">
    <source>
        <dbReference type="EMBL" id="KAJ8869083.1"/>
    </source>
</evidence>
<dbReference type="EMBL" id="JARBHB010000014">
    <property type="protein sequence ID" value="KAJ8869083.1"/>
    <property type="molecule type" value="Genomic_DNA"/>
</dbReference>
<gene>
    <name evidence="2" type="ORF">PR048_030644</name>
</gene>
<keyword evidence="3" id="KW-1185">Reference proteome</keyword>
<reference evidence="2 3" key="1">
    <citation type="submission" date="2023-02" db="EMBL/GenBank/DDBJ databases">
        <title>LHISI_Scaffold_Assembly.</title>
        <authorList>
            <person name="Stuart O.P."/>
            <person name="Cleave R."/>
            <person name="Magrath M.J.L."/>
            <person name="Mikheyev A.S."/>
        </authorList>
    </citation>
    <scope>NUCLEOTIDE SEQUENCE [LARGE SCALE GENOMIC DNA]</scope>
    <source>
        <strain evidence="2">Daus_M_001</strain>
        <tissue evidence="2">Leg muscle</tissue>
    </source>
</reference>
<dbReference type="Proteomes" id="UP001159363">
    <property type="component" value="Chromosome 13"/>
</dbReference>
<sequence>MCEEAMIVSTQCRGGVRWGHRHSAGQPSDSSAMLHLKPLYALRSLSASATSVRVGLILLRLGTKRDFIWEFEIVKISLARCAVFHMFYKRGSNKGDAVTCIKCAIAAKRKALDWRAVFSSHCVYLWDFQRRPYYFIGGNPERAKTKCQQDSIVPERSQISLQGEGSICILQAARNKSARPMGATGDNDVIQRTSHESAERRANYGAATSECKSEGNPQSGTTLICDNPGATPPGIEPGSRRWDASSLTTTPLGTLTASGRQARQPPTRILSLVCQVWEGAWVEAHRELNSSVREEEVWCEQRQCWWVCGAKTSTLKWSRQAPQLRVAERRSECLVREGREGKRRRCVNVSARSREGPPGRGLSSRRGGRRSSGDHFTASEWRARVQQPRLPGSSPAQGDFQNAHSTRTKHLSSRVEAMAHLKRLSVSVLSLARFSTSISSPGGQAGRGGLLSHGNFLISSHDKSHEGPRWLSGQSTHIPAKRSWFDSRWVRTRELWRTIPLVGGFFPGSSHFPCPFRRRCRLTSPSSALECLMLAATPDLLSSHSYEVSYEVLFASCKISFGDDPTLPSQPGQIPGNFTCRVMGALML</sequence>
<feature type="compositionally biased region" description="Polar residues" evidence="1">
    <location>
        <begin position="394"/>
        <end position="405"/>
    </location>
</feature>
<feature type="region of interest" description="Disordered" evidence="1">
    <location>
        <begin position="345"/>
        <end position="407"/>
    </location>
</feature>
<comment type="caution">
    <text evidence="2">The sequence shown here is derived from an EMBL/GenBank/DDBJ whole genome shotgun (WGS) entry which is preliminary data.</text>
</comment>
<name>A0ABQ9GCB5_9NEOP</name>
<protein>
    <submittedName>
        <fullName evidence="2">Uncharacterized protein</fullName>
    </submittedName>
</protein>
<organism evidence="2 3">
    <name type="scientific">Dryococelus australis</name>
    <dbReference type="NCBI Taxonomy" id="614101"/>
    <lineage>
        <taxon>Eukaryota</taxon>
        <taxon>Metazoa</taxon>
        <taxon>Ecdysozoa</taxon>
        <taxon>Arthropoda</taxon>
        <taxon>Hexapoda</taxon>
        <taxon>Insecta</taxon>
        <taxon>Pterygota</taxon>
        <taxon>Neoptera</taxon>
        <taxon>Polyneoptera</taxon>
        <taxon>Phasmatodea</taxon>
        <taxon>Verophasmatodea</taxon>
        <taxon>Anareolatae</taxon>
        <taxon>Phasmatidae</taxon>
        <taxon>Eurycanthinae</taxon>
        <taxon>Dryococelus</taxon>
    </lineage>
</organism>
<evidence type="ECO:0000313" key="3">
    <source>
        <dbReference type="Proteomes" id="UP001159363"/>
    </source>
</evidence>
<accession>A0ABQ9GCB5</accession>